<dbReference type="PANTHER" id="PTHR12526">
    <property type="entry name" value="GLYCOSYLTRANSFERASE"/>
    <property type="match status" value="1"/>
</dbReference>
<evidence type="ECO:0000256" key="2">
    <source>
        <dbReference type="ARBA" id="ARBA00022679"/>
    </source>
</evidence>
<evidence type="ECO:0000313" key="5">
    <source>
        <dbReference type="EMBL" id="SCZ11983.1"/>
    </source>
</evidence>
<dbReference type="Proteomes" id="UP000183031">
    <property type="component" value="Unassembled WGS sequence"/>
</dbReference>
<sequence length="388" mass="43546">MKKLHIINLGKMGGVERLFLQYINDTTDGSNQVLCISGDIGEEIRRQLPAHQPVTFANRLINALPLRCPQFLRKFLLKWKIERANADVVIVWDLVPGLAAKPKRGKLVYYDHGCSWRYPKNKKTLRFFAMLDGVISASHASKRVMALRFNLPCPNHVVINRIKTPAGIDAAPKTLSQPVRIGTASRLVSLKGISVSLLMMQELLRRGHDVTLEVAGKGPDRAAFEALAARLQLGDRVTFSGYQDDVAGFFNRTHIYMSTPITEPFGLSCMESLYFGVPVIFPRVDGQPEAVRDGVCGLGLTPSVTIEQHRQLTDIEVDFPHEVYDPQTDSLVAPKLLSHIDCADAVEKLLERETYQTLSRNAQRYPADHFNYAQFKVEFDDTLRSFIA</sequence>
<dbReference type="RefSeq" id="WP_033631343.1">
    <property type="nucleotide sequence ID" value="NZ_CBCSIN010000018.1"/>
</dbReference>
<proteinExistence type="predicted"/>
<dbReference type="EMBL" id="FMUT01000014">
    <property type="protein sequence ID" value="SCZ11983.1"/>
    <property type="molecule type" value="Genomic_DNA"/>
</dbReference>
<comment type="caution">
    <text evidence="5">The sequence shown here is derived from an EMBL/GenBank/DDBJ whole genome shotgun (WGS) entry which is preliminary data.</text>
</comment>
<reference evidence="5 6" key="1">
    <citation type="submission" date="2016-10" db="EMBL/GenBank/DDBJ databases">
        <authorList>
            <person name="Varghese N."/>
            <person name="Submissions S."/>
        </authorList>
    </citation>
    <scope>NUCLEOTIDE SEQUENCE [LARGE SCALE GENOMIC DNA]</scope>
    <source>
        <strain evidence="5 6">CGMCC 1.6853</strain>
    </source>
</reference>
<evidence type="ECO:0000256" key="1">
    <source>
        <dbReference type="ARBA" id="ARBA00022676"/>
    </source>
</evidence>
<keyword evidence="2" id="KW-0808">Transferase</keyword>
<accession>A0A1G5LGD5</accession>
<dbReference type="SUPFAM" id="SSF53756">
    <property type="entry name" value="UDP-Glycosyltransferase/glycogen phosphorylase"/>
    <property type="match status" value="1"/>
</dbReference>
<dbReference type="Gene3D" id="3.40.50.2000">
    <property type="entry name" value="Glycogen Phosphorylase B"/>
    <property type="match status" value="2"/>
</dbReference>
<dbReference type="InterPro" id="IPR028098">
    <property type="entry name" value="Glyco_trans_4-like_N"/>
</dbReference>
<keyword evidence="1" id="KW-0328">Glycosyltransferase</keyword>
<keyword evidence="6" id="KW-1185">Reference proteome</keyword>
<feature type="domain" description="Glycosyltransferase subfamily 4-like N-terminal" evidence="4">
    <location>
        <begin position="12"/>
        <end position="158"/>
    </location>
</feature>
<protein>
    <submittedName>
        <fullName evidence="5">Glycosyltransferase involved in cell wall bisynthesis</fullName>
    </submittedName>
</protein>
<organism evidence="5 6">
    <name type="scientific">Serratia nematodiphila</name>
    <dbReference type="NCBI Taxonomy" id="458197"/>
    <lineage>
        <taxon>Bacteria</taxon>
        <taxon>Pseudomonadati</taxon>
        <taxon>Pseudomonadota</taxon>
        <taxon>Gammaproteobacteria</taxon>
        <taxon>Enterobacterales</taxon>
        <taxon>Yersiniaceae</taxon>
        <taxon>Serratia</taxon>
    </lineage>
</organism>
<name>A0A1G5LGD5_9GAMM</name>
<feature type="domain" description="Glycosyl transferase family 1" evidence="3">
    <location>
        <begin position="180"/>
        <end position="303"/>
    </location>
</feature>
<dbReference type="Pfam" id="PF13439">
    <property type="entry name" value="Glyco_transf_4"/>
    <property type="match status" value="1"/>
</dbReference>
<evidence type="ECO:0000313" key="6">
    <source>
        <dbReference type="Proteomes" id="UP000183031"/>
    </source>
</evidence>
<dbReference type="Pfam" id="PF00534">
    <property type="entry name" value="Glycos_transf_1"/>
    <property type="match status" value="1"/>
</dbReference>
<dbReference type="PANTHER" id="PTHR12526:SF510">
    <property type="entry name" value="D-INOSITOL 3-PHOSPHATE GLYCOSYLTRANSFERASE"/>
    <property type="match status" value="1"/>
</dbReference>
<gene>
    <name evidence="5" type="ORF">SAMN02927935_04353</name>
</gene>
<evidence type="ECO:0000259" key="3">
    <source>
        <dbReference type="Pfam" id="PF00534"/>
    </source>
</evidence>
<dbReference type="InterPro" id="IPR001296">
    <property type="entry name" value="Glyco_trans_1"/>
</dbReference>
<evidence type="ECO:0000259" key="4">
    <source>
        <dbReference type="Pfam" id="PF13439"/>
    </source>
</evidence>